<dbReference type="AlphaFoldDB" id="A0A6A6KZ01"/>
<keyword evidence="3" id="KW-1185">Reference proteome</keyword>
<gene>
    <name evidence="2" type="ORF">GH714_039329</name>
</gene>
<sequence>MQGQDSTSNAFLGAFYLRYEPNGINLRWIQNNEVPTNAFVHECHPTMVWMRQSSSSINNHNPVQLWDLLAEDVKENDGGEGCSLDGKRLYCKRKTPKDEQLGARLVFALEAAPVMHQPSSVAASVLGAGARPGDIHQTIGVAGESQYGSCIDQNPFANDPSNSSSLIISSGIAEYIVEENDGGEGCSLNEAAPVMHQPSSVAASGLGAGVGLSDIHQTIGVAGEAQHSQRNIHMRRASEDEQLGLLFIPSGSCINQNLFANDPSNSNSLVISSRIAEYIVEENDSGEGCSLDGMRLYCKKRAPQDEQLGTRCVLALEAAPIMHQPSSVVASGLGVGVGPSDIHQTIEYIVEENDGAEGFSLDGKHLYCKRRAPEDEQLGIGLVLALEAALVMHQPSSVAANGLGADAGPSNIHQTIGVVRETQNSQRNIRLIRATEDEQLGLLFKPSGSFIDQNLFANDSSNSNCLVISSGIAKYIVEENDGGEGCSLDGRRLYYKRRAPEDEQLGIRLVLALETAPIMHQPSSVAVSGLGAGVGPSNIHQTIGVAGEAQHSQRNIRLRKAPEDKSAGPSDTHQTIGEVGEAQHSQRTVNHQDFLPTNLATWTTRNSQPQLPAQLAIHLSFDCVPKTSSMTAIVQPTPPMQQPMPVSYSLESMQPFQWNDVTRSRTGLPLTSTYTLNGGDASLVEGTSRNTQRNGMLPSEFQRGYLEHMLRNLNVVPETNSPRNIAFNSRNSSTTHDHQSSAPIQSPQHNISQEYE</sequence>
<organism evidence="2 3">
    <name type="scientific">Hevea brasiliensis</name>
    <name type="common">Para rubber tree</name>
    <name type="synonym">Siphonia brasiliensis</name>
    <dbReference type="NCBI Taxonomy" id="3981"/>
    <lineage>
        <taxon>Eukaryota</taxon>
        <taxon>Viridiplantae</taxon>
        <taxon>Streptophyta</taxon>
        <taxon>Embryophyta</taxon>
        <taxon>Tracheophyta</taxon>
        <taxon>Spermatophyta</taxon>
        <taxon>Magnoliopsida</taxon>
        <taxon>eudicotyledons</taxon>
        <taxon>Gunneridae</taxon>
        <taxon>Pentapetalae</taxon>
        <taxon>rosids</taxon>
        <taxon>fabids</taxon>
        <taxon>Malpighiales</taxon>
        <taxon>Euphorbiaceae</taxon>
        <taxon>Crotonoideae</taxon>
        <taxon>Micrandreae</taxon>
        <taxon>Hevea</taxon>
    </lineage>
</organism>
<evidence type="ECO:0000256" key="1">
    <source>
        <dbReference type="SAM" id="MobiDB-lite"/>
    </source>
</evidence>
<reference evidence="2 3" key="1">
    <citation type="journal article" date="2020" name="Mol. Plant">
        <title>The Chromosome-Based Rubber Tree Genome Provides New Insights into Spurge Genome Evolution and Rubber Biosynthesis.</title>
        <authorList>
            <person name="Liu J."/>
            <person name="Shi C."/>
            <person name="Shi C.C."/>
            <person name="Li W."/>
            <person name="Zhang Q.J."/>
            <person name="Zhang Y."/>
            <person name="Li K."/>
            <person name="Lu H.F."/>
            <person name="Shi C."/>
            <person name="Zhu S.T."/>
            <person name="Xiao Z.Y."/>
            <person name="Nan H."/>
            <person name="Yue Y."/>
            <person name="Zhu X.G."/>
            <person name="Wu Y."/>
            <person name="Hong X.N."/>
            <person name="Fan G.Y."/>
            <person name="Tong Y."/>
            <person name="Zhang D."/>
            <person name="Mao C.L."/>
            <person name="Liu Y.L."/>
            <person name="Hao S.J."/>
            <person name="Liu W.Q."/>
            <person name="Lv M.Q."/>
            <person name="Zhang H.B."/>
            <person name="Liu Y."/>
            <person name="Hu-Tang G.R."/>
            <person name="Wang J.P."/>
            <person name="Wang J.H."/>
            <person name="Sun Y.H."/>
            <person name="Ni S.B."/>
            <person name="Chen W.B."/>
            <person name="Zhang X.C."/>
            <person name="Jiao Y.N."/>
            <person name="Eichler E.E."/>
            <person name="Li G.H."/>
            <person name="Liu X."/>
            <person name="Gao L.Z."/>
        </authorList>
    </citation>
    <scope>NUCLEOTIDE SEQUENCE [LARGE SCALE GENOMIC DNA]</scope>
    <source>
        <strain evidence="3">cv. GT1</strain>
        <tissue evidence="2">Leaf</tissue>
    </source>
</reference>
<dbReference type="EMBL" id="JAAGAX010000014">
    <property type="protein sequence ID" value="KAF2293208.1"/>
    <property type="molecule type" value="Genomic_DNA"/>
</dbReference>
<comment type="caution">
    <text evidence="2">The sequence shown here is derived from an EMBL/GenBank/DDBJ whole genome shotgun (WGS) entry which is preliminary data.</text>
</comment>
<evidence type="ECO:0000313" key="3">
    <source>
        <dbReference type="Proteomes" id="UP000467840"/>
    </source>
</evidence>
<protein>
    <submittedName>
        <fullName evidence="2">Uncharacterized protein</fullName>
    </submittedName>
</protein>
<proteinExistence type="predicted"/>
<dbReference type="Proteomes" id="UP000467840">
    <property type="component" value="Chromosome 13"/>
</dbReference>
<accession>A0A6A6KZ01</accession>
<feature type="compositionally biased region" description="Polar residues" evidence="1">
    <location>
        <begin position="717"/>
        <end position="756"/>
    </location>
</feature>
<evidence type="ECO:0000313" key="2">
    <source>
        <dbReference type="EMBL" id="KAF2293208.1"/>
    </source>
</evidence>
<name>A0A6A6KZ01_HEVBR</name>
<feature type="region of interest" description="Disordered" evidence="1">
    <location>
        <begin position="716"/>
        <end position="756"/>
    </location>
</feature>